<feature type="region of interest" description="Disordered" evidence="15">
    <location>
        <begin position="97"/>
        <end position="116"/>
    </location>
</feature>
<feature type="compositionally biased region" description="Polar residues" evidence="15">
    <location>
        <begin position="65"/>
        <end position="75"/>
    </location>
</feature>
<dbReference type="EMBL" id="WHVB01000004">
    <property type="protein sequence ID" value="KAF8483722.1"/>
    <property type="molecule type" value="Genomic_DNA"/>
</dbReference>
<feature type="region of interest" description="Disordered" evidence="15">
    <location>
        <begin position="463"/>
        <end position="502"/>
    </location>
</feature>
<dbReference type="SMART" id="SM00577">
    <property type="entry name" value="CPDc"/>
    <property type="match status" value="1"/>
</dbReference>
<evidence type="ECO:0000259" key="16">
    <source>
        <dbReference type="PROSITE" id="PS50969"/>
    </source>
</evidence>
<keyword evidence="9" id="KW-1133">Transmembrane helix</keyword>
<evidence type="ECO:0000256" key="10">
    <source>
        <dbReference type="ARBA" id="ARBA00023010"/>
    </source>
</evidence>
<evidence type="ECO:0000313" key="18">
    <source>
        <dbReference type="Proteomes" id="UP000759537"/>
    </source>
</evidence>
<evidence type="ECO:0000256" key="12">
    <source>
        <dbReference type="ARBA" id="ARBA00023136"/>
    </source>
</evidence>
<evidence type="ECO:0000313" key="17">
    <source>
        <dbReference type="EMBL" id="KAF8483722.1"/>
    </source>
</evidence>
<gene>
    <name evidence="17" type="ORF">DFH94DRAFT_664220</name>
</gene>
<dbReference type="PANTHER" id="PTHR12210">
    <property type="entry name" value="DULLARD PROTEIN PHOSPHATASE"/>
    <property type="match status" value="1"/>
</dbReference>
<keyword evidence="10 14" id="KW-0811">Translocation</keyword>
<keyword evidence="12" id="KW-0472">Membrane</keyword>
<reference evidence="17" key="2">
    <citation type="journal article" date="2020" name="Nat. Commun.">
        <title>Large-scale genome sequencing of mycorrhizal fungi provides insights into the early evolution of symbiotic traits.</title>
        <authorList>
            <person name="Miyauchi S."/>
            <person name="Kiss E."/>
            <person name="Kuo A."/>
            <person name="Drula E."/>
            <person name="Kohler A."/>
            <person name="Sanchez-Garcia M."/>
            <person name="Morin E."/>
            <person name="Andreopoulos B."/>
            <person name="Barry K.W."/>
            <person name="Bonito G."/>
            <person name="Buee M."/>
            <person name="Carver A."/>
            <person name="Chen C."/>
            <person name="Cichocki N."/>
            <person name="Clum A."/>
            <person name="Culley D."/>
            <person name="Crous P.W."/>
            <person name="Fauchery L."/>
            <person name="Girlanda M."/>
            <person name="Hayes R.D."/>
            <person name="Keri Z."/>
            <person name="LaButti K."/>
            <person name="Lipzen A."/>
            <person name="Lombard V."/>
            <person name="Magnuson J."/>
            <person name="Maillard F."/>
            <person name="Murat C."/>
            <person name="Nolan M."/>
            <person name="Ohm R.A."/>
            <person name="Pangilinan J."/>
            <person name="Pereira M.F."/>
            <person name="Perotto S."/>
            <person name="Peter M."/>
            <person name="Pfister S."/>
            <person name="Riley R."/>
            <person name="Sitrit Y."/>
            <person name="Stielow J.B."/>
            <person name="Szollosi G."/>
            <person name="Zifcakova L."/>
            <person name="Stursova M."/>
            <person name="Spatafora J.W."/>
            <person name="Tedersoo L."/>
            <person name="Vaario L.M."/>
            <person name="Yamada A."/>
            <person name="Yan M."/>
            <person name="Wang P."/>
            <person name="Xu J."/>
            <person name="Bruns T."/>
            <person name="Baldrian P."/>
            <person name="Vilgalys R."/>
            <person name="Dunand C."/>
            <person name="Henrissat B."/>
            <person name="Grigoriev I.V."/>
            <person name="Hibbett D."/>
            <person name="Nagy L.G."/>
            <person name="Martin F.M."/>
        </authorList>
    </citation>
    <scope>NUCLEOTIDE SEQUENCE</scope>
    <source>
        <strain evidence="17">Prilba</strain>
    </source>
</reference>
<evidence type="ECO:0000256" key="5">
    <source>
        <dbReference type="ARBA" id="ARBA00022692"/>
    </source>
</evidence>
<evidence type="ECO:0000256" key="11">
    <source>
        <dbReference type="ARBA" id="ARBA00023128"/>
    </source>
</evidence>
<dbReference type="InterPro" id="IPR050365">
    <property type="entry name" value="TIM50"/>
</dbReference>
<evidence type="ECO:0000256" key="4">
    <source>
        <dbReference type="ARBA" id="ARBA00022448"/>
    </source>
</evidence>
<feature type="compositionally biased region" description="Polar residues" evidence="15">
    <location>
        <begin position="16"/>
        <end position="28"/>
    </location>
</feature>
<evidence type="ECO:0000256" key="9">
    <source>
        <dbReference type="ARBA" id="ARBA00022989"/>
    </source>
</evidence>
<keyword evidence="4 14" id="KW-0813">Transport</keyword>
<accession>A0A9P5N113</accession>
<name>A0A9P5N113_9AGAM</name>
<feature type="domain" description="FCP1 homology" evidence="16">
    <location>
        <begin position="197"/>
        <end position="341"/>
    </location>
</feature>
<dbReference type="InterPro" id="IPR023214">
    <property type="entry name" value="HAD_sf"/>
</dbReference>
<evidence type="ECO:0000256" key="2">
    <source>
        <dbReference type="ARBA" id="ARBA00006344"/>
    </source>
</evidence>
<comment type="caution">
    <text evidence="17">The sequence shown here is derived from an EMBL/GenBank/DDBJ whole genome shotgun (WGS) entry which is preliminary data.</text>
</comment>
<feature type="compositionally biased region" description="Polar residues" evidence="15">
    <location>
        <begin position="49"/>
        <end position="58"/>
    </location>
</feature>
<dbReference type="FunFam" id="3.40.50.1000:FF:000019">
    <property type="entry name" value="Mitochondrial import inner membrane translocase subunit TIM50"/>
    <property type="match status" value="1"/>
</dbReference>
<proteinExistence type="inferred from homology"/>
<sequence length="502" mass="55928">MHSTLLSHTARRLATASPSAHFNRTFATSGPIPPKNAAKRASDPKAHHPQTSDNTHTPTRPPAPTQNTPIDTPNVSELDPLATPTPTTLSLDFAPLEPSAEHERTGAKSSKDSLSSIERRRRQLGRVSFGLFALGLLSGCVYLGREWTEDELVSRRSRGEAVQDSRWGRTASRFSSMFDYFSKPIWKELLPPMLPPPHQKPYTLLLSIDDLLVTSTWDRQHGWRTAKRPGVDYFLAYLSQFYEIVIFTTQHHYTALPIIEKLDPYNFFIMYKLFRESTRSSETGPVKDLSYLNRSLDRVIILDTHPEHVVTNPENAIVLEPWKGESGDKGLIELVPFLESIGIYKPPDVRAILKAYEGKNIPLEYAKKEAENKRQFIEEWKARGGGKGLSSGGFTVSSLFSSNAEKHSPPLPLTYLEAKRREAQNFYREEQKYIREHKGEFDAVLEAERQAQANALSGPLWASFAATLGGGPPPPPSPDEGKKDGETGNESGNDGAVAKVGT</sequence>
<dbReference type="PROSITE" id="PS50969">
    <property type="entry name" value="FCP1"/>
    <property type="match status" value="1"/>
</dbReference>
<dbReference type="GO" id="GO:0005744">
    <property type="term" value="C:TIM23 mitochondrial import inner membrane translocase complex"/>
    <property type="evidence" value="ECO:0007669"/>
    <property type="project" value="UniProtKB-UniRule"/>
</dbReference>
<dbReference type="InterPro" id="IPR004274">
    <property type="entry name" value="FCP1_dom"/>
</dbReference>
<comment type="similarity">
    <text evidence="2 14">Belongs to the TIM50 family.</text>
</comment>
<dbReference type="InterPro" id="IPR036412">
    <property type="entry name" value="HAD-like_sf"/>
</dbReference>
<protein>
    <recommendedName>
        <fullName evidence="3 14">Mitochondrial import inner membrane translocase subunit TIM50</fullName>
    </recommendedName>
</protein>
<dbReference type="CDD" id="cd07521">
    <property type="entry name" value="HAD_FCP1-like"/>
    <property type="match status" value="1"/>
</dbReference>
<organism evidence="17 18">
    <name type="scientific">Russula ochroleuca</name>
    <dbReference type="NCBI Taxonomy" id="152965"/>
    <lineage>
        <taxon>Eukaryota</taxon>
        <taxon>Fungi</taxon>
        <taxon>Dikarya</taxon>
        <taxon>Basidiomycota</taxon>
        <taxon>Agaricomycotina</taxon>
        <taxon>Agaricomycetes</taxon>
        <taxon>Russulales</taxon>
        <taxon>Russulaceae</taxon>
        <taxon>Russula</taxon>
    </lineage>
</organism>
<dbReference type="GO" id="GO:0015031">
    <property type="term" value="P:protein transport"/>
    <property type="evidence" value="ECO:0007669"/>
    <property type="project" value="UniProtKB-KW"/>
</dbReference>
<reference evidence="17" key="1">
    <citation type="submission" date="2019-10" db="EMBL/GenBank/DDBJ databases">
        <authorList>
            <consortium name="DOE Joint Genome Institute"/>
            <person name="Kuo A."/>
            <person name="Miyauchi S."/>
            <person name="Kiss E."/>
            <person name="Drula E."/>
            <person name="Kohler A."/>
            <person name="Sanchez-Garcia M."/>
            <person name="Andreopoulos B."/>
            <person name="Barry K.W."/>
            <person name="Bonito G."/>
            <person name="Buee M."/>
            <person name="Carver A."/>
            <person name="Chen C."/>
            <person name="Cichocki N."/>
            <person name="Clum A."/>
            <person name="Culley D."/>
            <person name="Crous P.W."/>
            <person name="Fauchery L."/>
            <person name="Girlanda M."/>
            <person name="Hayes R."/>
            <person name="Keri Z."/>
            <person name="LaButti K."/>
            <person name="Lipzen A."/>
            <person name="Lombard V."/>
            <person name="Magnuson J."/>
            <person name="Maillard F."/>
            <person name="Morin E."/>
            <person name="Murat C."/>
            <person name="Nolan M."/>
            <person name="Ohm R."/>
            <person name="Pangilinan J."/>
            <person name="Pereira M."/>
            <person name="Perotto S."/>
            <person name="Peter M."/>
            <person name="Riley R."/>
            <person name="Sitrit Y."/>
            <person name="Stielow B."/>
            <person name="Szollosi G."/>
            <person name="Zifcakova L."/>
            <person name="Stursova M."/>
            <person name="Spatafora J.W."/>
            <person name="Tedersoo L."/>
            <person name="Vaario L.-M."/>
            <person name="Yamada A."/>
            <person name="Yan M."/>
            <person name="Wang P."/>
            <person name="Xu J."/>
            <person name="Bruns T."/>
            <person name="Baldrian P."/>
            <person name="Vilgalys R."/>
            <person name="Henrissat B."/>
            <person name="Grigoriev I.V."/>
            <person name="Hibbett D."/>
            <person name="Nagy L.G."/>
            <person name="Martin F.M."/>
        </authorList>
    </citation>
    <scope>NUCLEOTIDE SEQUENCE</scope>
    <source>
        <strain evidence="17">Prilba</strain>
    </source>
</reference>
<comment type="function">
    <text evidence="14">Essential component of the TIM23 complex, a complex that mediates the translocation of transit peptide-containing proteins across the mitochondrial inner membrane.</text>
</comment>
<evidence type="ECO:0000256" key="6">
    <source>
        <dbReference type="ARBA" id="ARBA00022792"/>
    </source>
</evidence>
<dbReference type="Proteomes" id="UP000759537">
    <property type="component" value="Unassembled WGS sequence"/>
</dbReference>
<keyword evidence="11 14" id="KW-0496">Mitochondrion</keyword>
<dbReference type="Pfam" id="PF03031">
    <property type="entry name" value="NIF"/>
    <property type="match status" value="1"/>
</dbReference>
<dbReference type="AlphaFoldDB" id="A0A9P5N113"/>
<keyword evidence="18" id="KW-1185">Reference proteome</keyword>
<evidence type="ECO:0000256" key="7">
    <source>
        <dbReference type="ARBA" id="ARBA00022927"/>
    </source>
</evidence>
<feature type="region of interest" description="Disordered" evidence="15">
    <location>
        <begin position="1"/>
        <end position="92"/>
    </location>
</feature>
<evidence type="ECO:0000256" key="8">
    <source>
        <dbReference type="ARBA" id="ARBA00022946"/>
    </source>
</evidence>
<comment type="subunit">
    <text evidence="13">Component of the TIM23 complex, at least composed of TIM23, TIM17 and TIM50. Interacts with preproteins in transit.</text>
</comment>
<evidence type="ECO:0000256" key="3">
    <source>
        <dbReference type="ARBA" id="ARBA00020799"/>
    </source>
</evidence>
<feature type="compositionally biased region" description="Low complexity" evidence="15">
    <location>
        <begin position="78"/>
        <end position="91"/>
    </location>
</feature>
<keyword evidence="6" id="KW-0999">Mitochondrion inner membrane</keyword>
<comment type="subcellular location">
    <subcellularLocation>
        <location evidence="1 14">Mitochondrion inner membrane</location>
        <topology evidence="1 14">Single-pass membrane protein</topology>
    </subcellularLocation>
</comment>
<evidence type="ECO:0000256" key="14">
    <source>
        <dbReference type="RuleBase" id="RU365079"/>
    </source>
</evidence>
<evidence type="ECO:0000256" key="1">
    <source>
        <dbReference type="ARBA" id="ARBA00004434"/>
    </source>
</evidence>
<dbReference type="Gene3D" id="3.40.50.1000">
    <property type="entry name" value="HAD superfamily/HAD-like"/>
    <property type="match status" value="1"/>
</dbReference>
<dbReference type="SUPFAM" id="SSF56784">
    <property type="entry name" value="HAD-like"/>
    <property type="match status" value="1"/>
</dbReference>
<evidence type="ECO:0000256" key="13">
    <source>
        <dbReference type="ARBA" id="ARBA00065975"/>
    </source>
</evidence>
<evidence type="ECO:0000256" key="15">
    <source>
        <dbReference type="SAM" id="MobiDB-lite"/>
    </source>
</evidence>
<keyword evidence="7 14" id="KW-0653">Protein transport</keyword>
<keyword evidence="5" id="KW-0812">Transmembrane</keyword>
<feature type="compositionally biased region" description="Basic and acidic residues" evidence="15">
    <location>
        <begin position="99"/>
        <end position="111"/>
    </location>
</feature>
<keyword evidence="8 14" id="KW-0809">Transit peptide</keyword>
<dbReference type="OrthoDB" id="287041at2759"/>